<dbReference type="EMBL" id="LKAM01000006">
    <property type="protein sequence ID" value="KUM48009.1"/>
    <property type="molecule type" value="Genomic_DNA"/>
</dbReference>
<proteinExistence type="predicted"/>
<keyword evidence="2" id="KW-0496">Mitochondrion</keyword>
<feature type="region of interest" description="Disordered" evidence="1">
    <location>
        <begin position="57"/>
        <end position="111"/>
    </location>
</feature>
<feature type="compositionally biased region" description="Basic and acidic residues" evidence="1">
    <location>
        <begin position="10"/>
        <end position="30"/>
    </location>
</feature>
<protein>
    <submittedName>
        <fullName evidence="2">Uncharacterized protein</fullName>
    </submittedName>
</protein>
<feature type="region of interest" description="Disordered" evidence="1">
    <location>
        <begin position="1"/>
        <end position="43"/>
    </location>
</feature>
<accession>A0A101LZ50</accession>
<evidence type="ECO:0000256" key="1">
    <source>
        <dbReference type="SAM" id="MobiDB-lite"/>
    </source>
</evidence>
<gene>
    <name evidence="2" type="ORF">ABT39_MTgene5004</name>
</gene>
<name>A0A101LZ50_PICGL</name>
<sequence>MRTSGIPLRTRQDPPERREYSDRRRGKEPEVSSSGQDPMTLEEVTKFPKTMANDITKVKQGQAAHSFVGPAPRAQNKPIRNQPQFRRPPNVLQRENRQEEPDLPQSSRAQANMIVPSPIYYEEYY</sequence>
<dbReference type="AlphaFoldDB" id="A0A101LZ50"/>
<organism evidence="2">
    <name type="scientific">Picea glauca</name>
    <name type="common">White spruce</name>
    <name type="synonym">Pinus glauca</name>
    <dbReference type="NCBI Taxonomy" id="3330"/>
    <lineage>
        <taxon>Eukaryota</taxon>
        <taxon>Viridiplantae</taxon>
        <taxon>Streptophyta</taxon>
        <taxon>Embryophyta</taxon>
        <taxon>Tracheophyta</taxon>
        <taxon>Spermatophyta</taxon>
        <taxon>Pinopsida</taxon>
        <taxon>Pinidae</taxon>
        <taxon>Conifers I</taxon>
        <taxon>Pinales</taxon>
        <taxon>Pinaceae</taxon>
        <taxon>Picea</taxon>
    </lineage>
</organism>
<comment type="caution">
    <text evidence="2">The sequence shown here is derived from an EMBL/GenBank/DDBJ whole genome shotgun (WGS) entry which is preliminary data.</text>
</comment>
<evidence type="ECO:0000313" key="2">
    <source>
        <dbReference type="EMBL" id="KUM48009.1"/>
    </source>
</evidence>
<reference evidence="2" key="1">
    <citation type="journal article" date="2015" name="Genome Biol. Evol.">
        <title>Organellar Genomes of White Spruce (Picea glauca): Assembly and Annotation.</title>
        <authorList>
            <person name="Jackman S.D."/>
            <person name="Warren R.L."/>
            <person name="Gibb E.A."/>
            <person name="Vandervalk B.P."/>
            <person name="Mohamadi H."/>
            <person name="Chu J."/>
            <person name="Raymond A."/>
            <person name="Pleasance S."/>
            <person name="Coope R."/>
            <person name="Wildung M.R."/>
            <person name="Ritland C.E."/>
            <person name="Bousquet J."/>
            <person name="Jones S.J."/>
            <person name="Bohlmann J."/>
            <person name="Birol I."/>
        </authorList>
    </citation>
    <scope>NUCLEOTIDE SEQUENCE [LARGE SCALE GENOMIC DNA]</scope>
    <source>
        <tissue evidence="2">Flushing bud</tissue>
    </source>
</reference>
<geneLocation type="mitochondrion" evidence="2"/>